<protein>
    <submittedName>
        <fullName evidence="3">TonB protein C-terminal</fullName>
    </submittedName>
</protein>
<dbReference type="RefSeq" id="WP_073095841.1">
    <property type="nucleotide sequence ID" value="NZ_FRCY01000011.1"/>
</dbReference>
<feature type="domain" description="TonB C-terminal" evidence="2">
    <location>
        <begin position="143"/>
        <end position="226"/>
    </location>
</feature>
<reference evidence="3 4" key="1">
    <citation type="submission" date="2016-11" db="EMBL/GenBank/DDBJ databases">
        <authorList>
            <person name="Jaros S."/>
            <person name="Januszkiewicz K."/>
            <person name="Wedrychowicz H."/>
        </authorList>
    </citation>
    <scope>NUCLEOTIDE SEQUENCE [LARGE SCALE GENOMIC DNA]</scope>
    <source>
        <strain evidence="3 4">CGMCC 1.6102</strain>
    </source>
</reference>
<evidence type="ECO:0000313" key="4">
    <source>
        <dbReference type="Proteomes" id="UP000184513"/>
    </source>
</evidence>
<dbReference type="SUPFAM" id="SSF74653">
    <property type="entry name" value="TolA/TonB C-terminal domain"/>
    <property type="match status" value="1"/>
</dbReference>
<evidence type="ECO:0000313" key="3">
    <source>
        <dbReference type="EMBL" id="SHN21749.1"/>
    </source>
</evidence>
<proteinExistence type="predicted"/>
<dbReference type="Proteomes" id="UP000184513">
    <property type="component" value="Unassembled WGS sequence"/>
</dbReference>
<dbReference type="GO" id="GO:0055085">
    <property type="term" value="P:transmembrane transport"/>
    <property type="evidence" value="ECO:0007669"/>
    <property type="project" value="InterPro"/>
</dbReference>
<organism evidence="3 4">
    <name type="scientific">Cyclobacterium lianum</name>
    <dbReference type="NCBI Taxonomy" id="388280"/>
    <lineage>
        <taxon>Bacteria</taxon>
        <taxon>Pseudomonadati</taxon>
        <taxon>Bacteroidota</taxon>
        <taxon>Cytophagia</taxon>
        <taxon>Cytophagales</taxon>
        <taxon>Cyclobacteriaceae</taxon>
        <taxon>Cyclobacterium</taxon>
    </lineage>
</organism>
<dbReference type="AlphaFoldDB" id="A0A1M7PVW6"/>
<dbReference type="Gene3D" id="3.30.1150.10">
    <property type="match status" value="1"/>
</dbReference>
<keyword evidence="4" id="KW-1185">Reference proteome</keyword>
<dbReference type="EMBL" id="FRCY01000011">
    <property type="protein sequence ID" value="SHN21749.1"/>
    <property type="molecule type" value="Genomic_DNA"/>
</dbReference>
<sequence length="238" mass="26707">MKTIFNSNQVKAMCGWVLSLGLIILTTHAVAQDKEGSLSESELETMENRNMDYLIQINEIVKDYPAFSYSYKMDGGELQDVVVTGVDNDMDRKKLEVVLFDLKSNRNKMKTTANRMGVFYSVDEEAEFDEGEEALKNTVLNSLEYPQEAKNWGLEGTIFVKFVVDENGSIPFATTSSNIDTSVDMYLEDLEQQAIEALKATSGDWEPAEIDNVQVASLSVLPITFDFEKNPTLPALIR</sequence>
<keyword evidence="1" id="KW-0732">Signal</keyword>
<dbReference type="InterPro" id="IPR037682">
    <property type="entry name" value="TonB_C"/>
</dbReference>
<feature type="chain" id="PRO_5011958036" evidence="1">
    <location>
        <begin position="32"/>
        <end position="238"/>
    </location>
</feature>
<evidence type="ECO:0000256" key="1">
    <source>
        <dbReference type="SAM" id="SignalP"/>
    </source>
</evidence>
<name>A0A1M7PVW6_9BACT</name>
<accession>A0A1M7PVW6</accession>
<dbReference type="Pfam" id="PF03544">
    <property type="entry name" value="TonB_C"/>
    <property type="match status" value="1"/>
</dbReference>
<feature type="signal peptide" evidence="1">
    <location>
        <begin position="1"/>
        <end position="31"/>
    </location>
</feature>
<gene>
    <name evidence="3" type="ORF">SAMN04488057_11139</name>
</gene>
<evidence type="ECO:0000259" key="2">
    <source>
        <dbReference type="Pfam" id="PF03544"/>
    </source>
</evidence>
<dbReference type="STRING" id="388280.SAMN04488057_11139"/>